<dbReference type="GO" id="GO:0004497">
    <property type="term" value="F:monooxygenase activity"/>
    <property type="evidence" value="ECO:0007669"/>
    <property type="project" value="UniProtKB-KW"/>
</dbReference>
<keyword evidence="2" id="KW-1185">Reference proteome</keyword>
<protein>
    <submittedName>
        <fullName evidence="1">Antibiotic biosynthesis monooxygenase</fullName>
    </submittedName>
</protein>
<organism evidence="1 2">
    <name type="scientific">Chromohalobacter japonicus</name>
    <dbReference type="NCBI Taxonomy" id="223900"/>
    <lineage>
        <taxon>Bacteria</taxon>
        <taxon>Pseudomonadati</taxon>
        <taxon>Pseudomonadota</taxon>
        <taxon>Gammaproteobacteria</taxon>
        <taxon>Oceanospirillales</taxon>
        <taxon>Halomonadaceae</taxon>
        <taxon>Chromohalobacter</taxon>
    </lineage>
</organism>
<keyword evidence="1" id="KW-0560">Oxidoreductase</keyword>
<dbReference type="EMBL" id="MSDQ01000025">
    <property type="protein sequence ID" value="OLO11204.1"/>
    <property type="molecule type" value="Genomic_DNA"/>
</dbReference>
<dbReference type="SUPFAM" id="SSF54909">
    <property type="entry name" value="Dimeric alpha+beta barrel"/>
    <property type="match status" value="1"/>
</dbReference>
<dbReference type="Proteomes" id="UP000186806">
    <property type="component" value="Unassembled WGS sequence"/>
</dbReference>
<dbReference type="Gene3D" id="3.30.70.100">
    <property type="match status" value="1"/>
</dbReference>
<sequence>MVSKALWVPLEAKPGKEAEVEAFLNSGLELVQQEPGTATWYAVKLGASTFGIFDTFDDDAGRDAHLSGKVAEALMEQAPDLFAKDPEIHKLDVLAAKGAS</sequence>
<dbReference type="AlphaFoldDB" id="A0A1Q8TC05"/>
<evidence type="ECO:0000313" key="1">
    <source>
        <dbReference type="EMBL" id="OLO11204.1"/>
    </source>
</evidence>
<accession>A0A1Q8TC05</accession>
<dbReference type="RefSeq" id="WP_075369362.1">
    <property type="nucleotide sequence ID" value="NZ_MSDQ01000025.1"/>
</dbReference>
<proteinExistence type="predicted"/>
<name>A0A1Q8TC05_9GAMM</name>
<comment type="caution">
    <text evidence="1">The sequence shown here is derived from an EMBL/GenBank/DDBJ whole genome shotgun (WGS) entry which is preliminary data.</text>
</comment>
<dbReference type="InterPro" id="IPR011008">
    <property type="entry name" value="Dimeric_a/b-barrel"/>
</dbReference>
<keyword evidence="1" id="KW-0503">Monooxygenase</keyword>
<reference evidence="1 2" key="1">
    <citation type="submission" date="2016-12" db="EMBL/GenBank/DDBJ databases">
        <title>Draft genome sequences of strains Salinicola socius SMB35, Salinicola sp. MH3R3-1 and Chromohalobacter sp. SMB17 from the Verkhnekamsk potash mining region of Russia.</title>
        <authorList>
            <person name="Mavrodi D.V."/>
            <person name="Olsson B.E."/>
            <person name="Korsakova E.S."/>
            <person name="Pyankova A."/>
            <person name="Mavrodi O.V."/>
            <person name="Plotnikova E.G."/>
        </authorList>
    </citation>
    <scope>NUCLEOTIDE SEQUENCE [LARGE SCALE GENOMIC DNA]</scope>
    <source>
        <strain evidence="1 2">SMB17</strain>
    </source>
</reference>
<gene>
    <name evidence="1" type="ORF">BTW10_10410</name>
</gene>
<evidence type="ECO:0000313" key="2">
    <source>
        <dbReference type="Proteomes" id="UP000186806"/>
    </source>
</evidence>